<evidence type="ECO:0000313" key="3">
    <source>
        <dbReference type="Proteomes" id="UP000593565"/>
    </source>
</evidence>
<keyword evidence="1" id="KW-1133">Transmembrane helix</keyword>
<feature type="non-terminal residue" evidence="2">
    <location>
        <position position="99"/>
    </location>
</feature>
<proteinExistence type="predicted"/>
<protein>
    <submittedName>
        <fullName evidence="2">Uncharacterized protein</fullName>
    </submittedName>
</protein>
<comment type="caution">
    <text evidence="2">The sequence shown here is derived from an EMBL/GenBank/DDBJ whole genome shotgun (WGS) entry which is preliminary data.</text>
</comment>
<dbReference type="EMBL" id="JAAGNN010000026">
    <property type="protein sequence ID" value="KAF4072126.1"/>
    <property type="molecule type" value="Genomic_DNA"/>
</dbReference>
<gene>
    <name evidence="2" type="ORF">AMELA_G00270670</name>
</gene>
<sequence>MGIFSLRVFFSPIPDARFGFYFILCIFISPIYPLGMNLMMFIFQILTVLPLNQSDVSGDVHIEYFNQNAYYKYSVLTVKQMCLNTPCLICAFMLHSTLH</sequence>
<organism evidence="2 3">
    <name type="scientific">Ameiurus melas</name>
    <name type="common">Black bullhead</name>
    <name type="synonym">Silurus melas</name>
    <dbReference type="NCBI Taxonomy" id="219545"/>
    <lineage>
        <taxon>Eukaryota</taxon>
        <taxon>Metazoa</taxon>
        <taxon>Chordata</taxon>
        <taxon>Craniata</taxon>
        <taxon>Vertebrata</taxon>
        <taxon>Euteleostomi</taxon>
        <taxon>Actinopterygii</taxon>
        <taxon>Neopterygii</taxon>
        <taxon>Teleostei</taxon>
        <taxon>Ostariophysi</taxon>
        <taxon>Siluriformes</taxon>
        <taxon>Ictaluridae</taxon>
        <taxon>Ameiurus</taxon>
    </lineage>
</organism>
<name>A0A7J5ZNT4_AMEME</name>
<keyword evidence="1" id="KW-0472">Membrane</keyword>
<evidence type="ECO:0000256" key="1">
    <source>
        <dbReference type="SAM" id="Phobius"/>
    </source>
</evidence>
<accession>A0A7J5ZNT4</accession>
<dbReference type="Proteomes" id="UP000593565">
    <property type="component" value="Unassembled WGS sequence"/>
</dbReference>
<evidence type="ECO:0000313" key="2">
    <source>
        <dbReference type="EMBL" id="KAF4072126.1"/>
    </source>
</evidence>
<reference evidence="2 3" key="1">
    <citation type="submission" date="2020-02" db="EMBL/GenBank/DDBJ databases">
        <title>A chromosome-scale genome assembly of the black bullhead catfish (Ameiurus melas).</title>
        <authorList>
            <person name="Wen M."/>
            <person name="Zham M."/>
            <person name="Cabau C."/>
            <person name="Klopp C."/>
            <person name="Donnadieu C."/>
            <person name="Roques C."/>
            <person name="Bouchez O."/>
            <person name="Lampietro C."/>
            <person name="Jouanno E."/>
            <person name="Herpin A."/>
            <person name="Louis A."/>
            <person name="Berthelot C."/>
            <person name="Parey E."/>
            <person name="Roest-Crollius H."/>
            <person name="Braasch I."/>
            <person name="Postlethwait J."/>
            <person name="Robinson-Rechavi M."/>
            <person name="Echchiki A."/>
            <person name="Begum T."/>
            <person name="Montfort J."/>
            <person name="Schartl M."/>
            <person name="Bobe J."/>
            <person name="Guiguen Y."/>
        </authorList>
    </citation>
    <scope>NUCLEOTIDE SEQUENCE [LARGE SCALE GENOMIC DNA]</scope>
    <source>
        <strain evidence="2">M_S1</strain>
        <tissue evidence="2">Blood</tissue>
    </source>
</reference>
<keyword evidence="1" id="KW-0812">Transmembrane</keyword>
<keyword evidence="3" id="KW-1185">Reference proteome</keyword>
<feature type="transmembrane region" description="Helical" evidence="1">
    <location>
        <begin position="20"/>
        <end position="43"/>
    </location>
</feature>
<dbReference type="AlphaFoldDB" id="A0A7J5ZNT4"/>